<protein>
    <submittedName>
        <fullName evidence="3">Cytochrome P450</fullName>
    </submittedName>
</protein>
<dbReference type="EMBL" id="FOET01000001">
    <property type="protein sequence ID" value="SEP60390.1"/>
    <property type="molecule type" value="Genomic_DNA"/>
</dbReference>
<evidence type="ECO:0000313" key="3">
    <source>
        <dbReference type="EMBL" id="SEP60390.1"/>
    </source>
</evidence>
<dbReference type="GO" id="GO:0016705">
    <property type="term" value="F:oxidoreductase activity, acting on paired donors, with incorporation or reduction of molecular oxygen"/>
    <property type="evidence" value="ECO:0007669"/>
    <property type="project" value="InterPro"/>
</dbReference>
<dbReference type="AlphaFoldDB" id="A0A1H8Z7H6"/>
<dbReference type="GO" id="GO:0004497">
    <property type="term" value="F:monooxygenase activity"/>
    <property type="evidence" value="ECO:0007669"/>
    <property type="project" value="InterPro"/>
</dbReference>
<dbReference type="PANTHER" id="PTHR46696">
    <property type="entry name" value="P450, PUTATIVE (EUROFUNG)-RELATED"/>
    <property type="match status" value="1"/>
</dbReference>
<dbReference type="Proteomes" id="UP000199055">
    <property type="component" value="Unassembled WGS sequence"/>
</dbReference>
<gene>
    <name evidence="3" type="ORF">SAMN05216481_101361</name>
</gene>
<organism evidence="3 4">
    <name type="scientific">Streptomyces radiopugnans</name>
    <dbReference type="NCBI Taxonomy" id="403935"/>
    <lineage>
        <taxon>Bacteria</taxon>
        <taxon>Bacillati</taxon>
        <taxon>Actinomycetota</taxon>
        <taxon>Actinomycetes</taxon>
        <taxon>Kitasatosporales</taxon>
        <taxon>Streptomycetaceae</taxon>
        <taxon>Streptomyces</taxon>
    </lineage>
</organism>
<evidence type="ECO:0000256" key="1">
    <source>
        <dbReference type="ARBA" id="ARBA00010617"/>
    </source>
</evidence>
<dbReference type="PRINTS" id="PR00359">
    <property type="entry name" value="BP450"/>
</dbReference>
<sequence>MTAAPRRPRTETPPEYPGRPDRPGHSGRSRHVPLYGPGLDGDGLPALYERLRAEHGPVAPVALAPGVHAWLVMGYEELLRVARRERDFSHDPRHWRLLREGRVPADSPLLAFLGWRPALMFADGRRHRRMRSAVADTLGRVDGGELGRLVRDTADRLIDAFAGRGEADLVPHYAHRLPARVVTRLLGADEPVSRKLAEAVAGTAAANADSVHAGRRLERVLLALVREKRRAPGPDVTSWLLTHPASLREEEVLHNLAVTVVAAHQTTKNWIATTLRLLLTDPALRSSLDGGYLTLDEALDLVLWRFPPTQNLPGRYALRDVRLGRREVRAGDMLVLGLAAAGRDPRVLPACGRPVTGNRAHVAFGAGPHACPAQAQARLIARTAVEVLRRRLPGLRLAVPEERLAWASSPWTRGLAALPVRLAP</sequence>
<proteinExistence type="inferred from homology"/>
<dbReference type="SUPFAM" id="SSF48264">
    <property type="entry name" value="Cytochrome P450"/>
    <property type="match status" value="1"/>
</dbReference>
<keyword evidence="4" id="KW-1185">Reference proteome</keyword>
<feature type="compositionally biased region" description="Basic and acidic residues" evidence="2">
    <location>
        <begin position="8"/>
        <end position="24"/>
    </location>
</feature>
<dbReference type="Gene3D" id="1.10.630.10">
    <property type="entry name" value="Cytochrome P450"/>
    <property type="match status" value="1"/>
</dbReference>
<comment type="similarity">
    <text evidence="1">Belongs to the cytochrome P450 family.</text>
</comment>
<reference evidence="3 4" key="1">
    <citation type="submission" date="2016-10" db="EMBL/GenBank/DDBJ databases">
        <authorList>
            <person name="de Groot N.N."/>
        </authorList>
    </citation>
    <scope>NUCLEOTIDE SEQUENCE [LARGE SCALE GENOMIC DNA]</scope>
    <source>
        <strain evidence="3 4">CGMCC 4.3519</strain>
    </source>
</reference>
<name>A0A1H8Z7H6_9ACTN</name>
<dbReference type="InterPro" id="IPR002397">
    <property type="entry name" value="Cyt_P450_B"/>
</dbReference>
<dbReference type="STRING" id="403935.SAMN05216481_101361"/>
<dbReference type="InterPro" id="IPR036396">
    <property type="entry name" value="Cyt_P450_sf"/>
</dbReference>
<evidence type="ECO:0000313" key="4">
    <source>
        <dbReference type="Proteomes" id="UP000199055"/>
    </source>
</evidence>
<dbReference type="InterPro" id="IPR017972">
    <property type="entry name" value="Cyt_P450_CS"/>
</dbReference>
<dbReference type="PROSITE" id="PS00086">
    <property type="entry name" value="CYTOCHROME_P450"/>
    <property type="match status" value="1"/>
</dbReference>
<accession>A0A1H8Z7H6</accession>
<dbReference type="GO" id="GO:0005506">
    <property type="term" value="F:iron ion binding"/>
    <property type="evidence" value="ECO:0007669"/>
    <property type="project" value="InterPro"/>
</dbReference>
<dbReference type="GO" id="GO:0020037">
    <property type="term" value="F:heme binding"/>
    <property type="evidence" value="ECO:0007669"/>
    <property type="project" value="InterPro"/>
</dbReference>
<dbReference type="PANTHER" id="PTHR46696:SF1">
    <property type="entry name" value="CYTOCHROME P450 YJIB-RELATED"/>
    <property type="match status" value="1"/>
</dbReference>
<feature type="region of interest" description="Disordered" evidence="2">
    <location>
        <begin position="1"/>
        <end position="37"/>
    </location>
</feature>
<evidence type="ECO:0000256" key="2">
    <source>
        <dbReference type="SAM" id="MobiDB-lite"/>
    </source>
</evidence>
<dbReference type="RefSeq" id="WP_093654611.1">
    <property type="nucleotide sequence ID" value="NZ_FOET01000001.1"/>
</dbReference>